<feature type="transmembrane region" description="Helical" evidence="9">
    <location>
        <begin position="78"/>
        <end position="98"/>
    </location>
</feature>
<evidence type="ECO:0000313" key="12">
    <source>
        <dbReference type="EMBL" id="KAF0824162.1"/>
    </source>
</evidence>
<keyword evidence="6 12" id="KW-0067">ATP-binding</keyword>
<reference evidence="12 13" key="1">
    <citation type="journal article" date="2020" name="G3 (Bethesda)">
        <title>Whole Genome Sequencing and Comparative Genomics of Two Nematicidal Bacillus Strains Reveals a Wide Range of Possible Virulence Factors.</title>
        <authorList>
            <person name="Susic N."/>
            <person name="Janezic S."/>
            <person name="Rupnik M."/>
            <person name="Geric Stare B."/>
        </authorList>
    </citation>
    <scope>NUCLEOTIDE SEQUENCE [LARGE SCALE GENOMIC DNA]</scope>
    <source>
        <strain evidence="12 13">I-1582</strain>
    </source>
</reference>
<dbReference type="InterPro" id="IPR011527">
    <property type="entry name" value="ABC1_TM_dom"/>
</dbReference>
<dbReference type="InterPro" id="IPR003593">
    <property type="entry name" value="AAA+_ATPase"/>
</dbReference>
<feature type="transmembrane region" description="Helical" evidence="9">
    <location>
        <begin position="153"/>
        <end position="173"/>
    </location>
</feature>
<dbReference type="PROSITE" id="PS50929">
    <property type="entry name" value="ABC_TM1F"/>
    <property type="match status" value="1"/>
</dbReference>
<keyword evidence="2" id="KW-0813">Transport</keyword>
<evidence type="ECO:0000256" key="2">
    <source>
        <dbReference type="ARBA" id="ARBA00022448"/>
    </source>
</evidence>
<keyword evidence="8 9" id="KW-0472">Membrane</keyword>
<dbReference type="GO" id="GO:0005524">
    <property type="term" value="F:ATP binding"/>
    <property type="evidence" value="ECO:0007669"/>
    <property type="project" value="UniProtKB-KW"/>
</dbReference>
<dbReference type="Gene3D" id="1.20.1560.10">
    <property type="entry name" value="ABC transporter type 1, transmembrane domain"/>
    <property type="match status" value="1"/>
</dbReference>
<evidence type="ECO:0000256" key="7">
    <source>
        <dbReference type="ARBA" id="ARBA00022989"/>
    </source>
</evidence>
<proteinExistence type="predicted"/>
<feature type="transmembrane region" description="Helical" evidence="9">
    <location>
        <begin position="36"/>
        <end position="58"/>
    </location>
</feature>
<evidence type="ECO:0000256" key="1">
    <source>
        <dbReference type="ARBA" id="ARBA00004651"/>
    </source>
</evidence>
<feature type="domain" description="ABC transporter" evidence="10">
    <location>
        <begin position="360"/>
        <end position="600"/>
    </location>
</feature>
<dbReference type="GO" id="GO:0016887">
    <property type="term" value="F:ATP hydrolysis activity"/>
    <property type="evidence" value="ECO:0007669"/>
    <property type="project" value="InterPro"/>
</dbReference>
<name>A0A800MXD3_CYTFI</name>
<evidence type="ECO:0000256" key="4">
    <source>
        <dbReference type="ARBA" id="ARBA00022692"/>
    </source>
</evidence>
<sequence>MDELKYYSSNFSFKSILSSFSYWPRLFKLLWEINKFYFILIIGCSLLQGLIPAFVIIATQEFINSIVSSQNSGAFSDVFFSFGLLAGATILNELVSVLRGYVERLYESLIGYRLNETIMSKSNDLPLESFENADVQDKLKRAQSEASYRPYQIFSQILSLISQAVTLFSVAAILIIWKWWVACLLIVFPLVSFISFLKLGQEEFDIHFRRAPKTRESWYLSFLLTKDNSFKEVKLFKLGSYLIDQYKRIFSGFFEEDKEIAKKRSFLSIRFQFLNELISAIIIFMIAFAAFNQEIMIGNLVGMIQAVTMTQGNSQGVVQGVLSLCQNSLYMKQLFAFLDLEVVKEEDDTNAEELGEIRSLEFRNVSFVYPNTPNLALKHVTFSLKKGETVAVVGKNGSGKSTMVKVLTQLYSSYEGEVLINNQDVRSYSKSAIRQRIGAVFQDFVHYEMSARNNIGFGNLQKIKDDESILNAAERSGVLPLINKLNKGIDSQLGRWFEDGQQLSGGQWQRIAIARAFMREADVYILDEPSSFLDPEAEADIFSRFQDLVKDKIGLFISHRFSSVKFADKIIVFDNGEIIEMGSHEELISLNGLYKDLYDTQVNALVRDEVQLQGV</sequence>
<comment type="caution">
    <text evidence="12">The sequence shown here is derived from an EMBL/GenBank/DDBJ whole genome shotgun (WGS) entry which is preliminary data.</text>
</comment>
<evidence type="ECO:0000256" key="5">
    <source>
        <dbReference type="ARBA" id="ARBA00022741"/>
    </source>
</evidence>
<keyword evidence="4 9" id="KW-0812">Transmembrane</keyword>
<protein>
    <submittedName>
        <fullName evidence="12">Efflux ABC transporter, permease/ATP-binding protein</fullName>
    </submittedName>
</protein>
<dbReference type="Proteomes" id="UP000465778">
    <property type="component" value="Unassembled WGS sequence"/>
</dbReference>
<dbReference type="InterPro" id="IPR003439">
    <property type="entry name" value="ABC_transporter-like_ATP-bd"/>
</dbReference>
<keyword evidence="3" id="KW-1003">Cell membrane</keyword>
<dbReference type="GO" id="GO:0005886">
    <property type="term" value="C:plasma membrane"/>
    <property type="evidence" value="ECO:0007669"/>
    <property type="project" value="UniProtKB-SubCell"/>
</dbReference>
<evidence type="ECO:0000256" key="6">
    <source>
        <dbReference type="ARBA" id="ARBA00022840"/>
    </source>
</evidence>
<dbReference type="SUPFAM" id="SSF90123">
    <property type="entry name" value="ABC transporter transmembrane region"/>
    <property type="match status" value="1"/>
</dbReference>
<comment type="subcellular location">
    <subcellularLocation>
        <location evidence="1">Cell membrane</location>
        <topology evidence="1">Multi-pass membrane protein</topology>
    </subcellularLocation>
</comment>
<dbReference type="Gene3D" id="3.40.50.300">
    <property type="entry name" value="P-loop containing nucleotide triphosphate hydrolases"/>
    <property type="match status" value="1"/>
</dbReference>
<dbReference type="OrthoDB" id="9806127at2"/>
<evidence type="ECO:0000256" key="9">
    <source>
        <dbReference type="SAM" id="Phobius"/>
    </source>
</evidence>
<dbReference type="InterPro" id="IPR036640">
    <property type="entry name" value="ABC1_TM_sf"/>
</dbReference>
<feature type="domain" description="ABC transmembrane type-1" evidence="11">
    <location>
        <begin position="39"/>
        <end position="319"/>
    </location>
</feature>
<evidence type="ECO:0000256" key="3">
    <source>
        <dbReference type="ARBA" id="ARBA00022475"/>
    </source>
</evidence>
<evidence type="ECO:0000259" key="11">
    <source>
        <dbReference type="PROSITE" id="PS50929"/>
    </source>
</evidence>
<dbReference type="EMBL" id="VDEM01000018">
    <property type="protein sequence ID" value="KAF0824162.1"/>
    <property type="molecule type" value="Genomic_DNA"/>
</dbReference>
<keyword evidence="5" id="KW-0547">Nucleotide-binding</keyword>
<evidence type="ECO:0000313" key="13">
    <source>
        <dbReference type="Proteomes" id="UP000465778"/>
    </source>
</evidence>
<dbReference type="InterPro" id="IPR039421">
    <property type="entry name" value="Type_1_exporter"/>
</dbReference>
<organism evidence="12 13">
    <name type="scientific">Cytobacillus firmus</name>
    <name type="common">Bacillus firmus</name>
    <dbReference type="NCBI Taxonomy" id="1399"/>
    <lineage>
        <taxon>Bacteria</taxon>
        <taxon>Bacillati</taxon>
        <taxon>Bacillota</taxon>
        <taxon>Bacilli</taxon>
        <taxon>Bacillales</taxon>
        <taxon>Bacillaceae</taxon>
        <taxon>Cytobacillus</taxon>
    </lineage>
</organism>
<dbReference type="PANTHER" id="PTHR43394">
    <property type="entry name" value="ATP-DEPENDENT PERMEASE MDL1, MITOCHONDRIAL"/>
    <property type="match status" value="1"/>
</dbReference>
<evidence type="ECO:0000256" key="8">
    <source>
        <dbReference type="ARBA" id="ARBA00023136"/>
    </source>
</evidence>
<evidence type="ECO:0000259" key="10">
    <source>
        <dbReference type="PROSITE" id="PS50893"/>
    </source>
</evidence>
<dbReference type="Pfam" id="PF00005">
    <property type="entry name" value="ABC_tran"/>
    <property type="match status" value="1"/>
</dbReference>
<dbReference type="AlphaFoldDB" id="A0A800MXD3"/>
<dbReference type="GO" id="GO:0015421">
    <property type="term" value="F:ABC-type oligopeptide transporter activity"/>
    <property type="evidence" value="ECO:0007669"/>
    <property type="project" value="TreeGrafter"/>
</dbReference>
<gene>
    <name evidence="12" type="ORF">KIS1582_1977</name>
</gene>
<dbReference type="PANTHER" id="PTHR43394:SF1">
    <property type="entry name" value="ATP-BINDING CASSETTE SUB-FAMILY B MEMBER 10, MITOCHONDRIAL"/>
    <property type="match status" value="1"/>
</dbReference>
<feature type="transmembrane region" description="Helical" evidence="9">
    <location>
        <begin position="179"/>
        <end position="200"/>
    </location>
</feature>
<dbReference type="SMART" id="SM00382">
    <property type="entry name" value="AAA"/>
    <property type="match status" value="1"/>
</dbReference>
<accession>A0A800MXD3</accession>
<dbReference type="RefSeq" id="WP_159344964.1">
    <property type="nucleotide sequence ID" value="NZ_JBALOT010000051.1"/>
</dbReference>
<feature type="transmembrane region" description="Helical" evidence="9">
    <location>
        <begin position="273"/>
        <end position="291"/>
    </location>
</feature>
<dbReference type="InterPro" id="IPR017871">
    <property type="entry name" value="ABC_transporter-like_CS"/>
</dbReference>
<dbReference type="SUPFAM" id="SSF52540">
    <property type="entry name" value="P-loop containing nucleoside triphosphate hydrolases"/>
    <property type="match status" value="1"/>
</dbReference>
<keyword evidence="7 9" id="KW-1133">Transmembrane helix</keyword>
<dbReference type="FunFam" id="3.40.50.300:FF:000221">
    <property type="entry name" value="Multidrug ABC transporter ATP-binding protein"/>
    <property type="match status" value="1"/>
</dbReference>
<dbReference type="PROSITE" id="PS00211">
    <property type="entry name" value="ABC_TRANSPORTER_1"/>
    <property type="match status" value="1"/>
</dbReference>
<dbReference type="InterPro" id="IPR027417">
    <property type="entry name" value="P-loop_NTPase"/>
</dbReference>
<dbReference type="PROSITE" id="PS50893">
    <property type="entry name" value="ABC_TRANSPORTER_2"/>
    <property type="match status" value="1"/>
</dbReference>